<reference evidence="4 5" key="1">
    <citation type="submission" date="2013-03" db="EMBL/GenBank/DDBJ databases">
        <title>The Genome Sequence of Capronia coronata CBS 617.96.</title>
        <authorList>
            <consortium name="The Broad Institute Genomics Platform"/>
            <person name="Cuomo C."/>
            <person name="de Hoog S."/>
            <person name="Gorbushina A."/>
            <person name="Walker B."/>
            <person name="Young S.K."/>
            <person name="Zeng Q."/>
            <person name="Gargeya S."/>
            <person name="Fitzgerald M."/>
            <person name="Haas B."/>
            <person name="Abouelleil A."/>
            <person name="Allen A.W."/>
            <person name="Alvarado L."/>
            <person name="Arachchi H.M."/>
            <person name="Berlin A.M."/>
            <person name="Chapman S.B."/>
            <person name="Gainer-Dewar J."/>
            <person name="Goldberg J."/>
            <person name="Griggs A."/>
            <person name="Gujja S."/>
            <person name="Hansen M."/>
            <person name="Howarth C."/>
            <person name="Imamovic A."/>
            <person name="Ireland A."/>
            <person name="Larimer J."/>
            <person name="McCowan C."/>
            <person name="Murphy C."/>
            <person name="Pearson M."/>
            <person name="Poon T.W."/>
            <person name="Priest M."/>
            <person name="Roberts A."/>
            <person name="Saif S."/>
            <person name="Shea T."/>
            <person name="Sisk P."/>
            <person name="Sykes S."/>
            <person name="Wortman J."/>
            <person name="Nusbaum C."/>
            <person name="Birren B."/>
        </authorList>
    </citation>
    <scope>NUCLEOTIDE SEQUENCE [LARGE SCALE GENOMIC DNA]</scope>
    <source>
        <strain evidence="4 5">CBS 617.96</strain>
    </source>
</reference>
<evidence type="ECO:0000256" key="2">
    <source>
        <dbReference type="ARBA" id="ARBA00022801"/>
    </source>
</evidence>
<dbReference type="GeneID" id="19158891"/>
<dbReference type="eggNOG" id="ENOG502QSNW">
    <property type="taxonomic scope" value="Eukaryota"/>
</dbReference>
<gene>
    <name evidence="4" type="ORF">A1O1_04004</name>
</gene>
<dbReference type="PANTHER" id="PTHR43248">
    <property type="entry name" value="2-SUCCINYL-6-HYDROXY-2,4-CYCLOHEXADIENE-1-CARBOXYLATE SYNTHASE"/>
    <property type="match status" value="1"/>
</dbReference>
<comment type="similarity">
    <text evidence="1">Belongs to the peptidase S33 family.</text>
</comment>
<comment type="caution">
    <text evidence="4">The sequence shown here is derived from an EMBL/GenBank/DDBJ whole genome shotgun (WGS) entry which is preliminary data.</text>
</comment>
<dbReference type="Gene3D" id="3.40.50.1820">
    <property type="entry name" value="alpha/beta hydrolase"/>
    <property type="match status" value="1"/>
</dbReference>
<dbReference type="EMBL" id="AMWN01000003">
    <property type="protein sequence ID" value="EXJ90898.1"/>
    <property type="molecule type" value="Genomic_DNA"/>
</dbReference>
<dbReference type="Pfam" id="PF00561">
    <property type="entry name" value="Abhydrolase_1"/>
    <property type="match status" value="1"/>
</dbReference>
<sequence length="458" mass="51648">MIEPARLISAREHQVPGKLLVAELLFEVPLDHTQPSGERIKLFCRSAKKFAKPAAPDSKANKEQLPWFVYIPGGPGFGCPPPQNMMELTTEVLERGYQFLCFDHRGMGLSTPATAATITAKGSPEQQADYLRHFRAENAVRDLEAIRKCLTADYPAEQKKWTIMGTSYGGFVCLNYLSFHPQGLREAFPVAGMAPITQTTPDEPIRRLVKKVKERNEKYYAKYPEDKASVKKVLQLIHDSKIHLPSGDSLTVDRFREMGISFGFHGGLDRVHSIVHRAASDIDMFGYLTRPTLSDLESMSSFSDQPLYAVLHGSIYAQGQASAWAFDRVLHEFPEFQVDAGKVPKDEEILFTGEMVFRRAFDDYGELKPLAAAADLLEAKQDWDKLYDIEQLRQNQVPVYAAIFVDDMYVDFNFSLETASIVRGCKTFVTNMLYHNAIRAKNAEVMKALFALRDDTLD</sequence>
<name>W9YEG2_9EURO</name>
<dbReference type="RefSeq" id="XP_007723092.1">
    <property type="nucleotide sequence ID" value="XM_007724902.1"/>
</dbReference>
<dbReference type="SUPFAM" id="SSF53474">
    <property type="entry name" value="alpha/beta-Hydrolases"/>
    <property type="match status" value="1"/>
</dbReference>
<evidence type="ECO:0000313" key="5">
    <source>
        <dbReference type="Proteomes" id="UP000019484"/>
    </source>
</evidence>
<dbReference type="InterPro" id="IPR051601">
    <property type="entry name" value="Serine_prot/Carboxylest_S33"/>
</dbReference>
<dbReference type="InterPro" id="IPR000073">
    <property type="entry name" value="AB_hydrolase_1"/>
</dbReference>
<dbReference type="HOGENOM" id="CLU_024518_2_1_1"/>
<evidence type="ECO:0000259" key="3">
    <source>
        <dbReference type="Pfam" id="PF00561"/>
    </source>
</evidence>
<evidence type="ECO:0000256" key="1">
    <source>
        <dbReference type="ARBA" id="ARBA00010088"/>
    </source>
</evidence>
<dbReference type="AlphaFoldDB" id="W9YEG2"/>
<proteinExistence type="inferred from homology"/>
<keyword evidence="5" id="KW-1185">Reference proteome</keyword>
<dbReference type="GO" id="GO:0016787">
    <property type="term" value="F:hydrolase activity"/>
    <property type="evidence" value="ECO:0007669"/>
    <property type="project" value="UniProtKB-KW"/>
</dbReference>
<keyword evidence="2" id="KW-0378">Hydrolase</keyword>
<dbReference type="STRING" id="1182541.W9YEG2"/>
<protein>
    <recommendedName>
        <fullName evidence="3">AB hydrolase-1 domain-containing protein</fullName>
    </recommendedName>
</protein>
<evidence type="ECO:0000313" key="4">
    <source>
        <dbReference type="EMBL" id="EXJ90898.1"/>
    </source>
</evidence>
<feature type="domain" description="AB hydrolase-1" evidence="3">
    <location>
        <begin position="66"/>
        <end position="231"/>
    </location>
</feature>
<dbReference type="OrthoDB" id="1898734at2759"/>
<dbReference type="InterPro" id="IPR029058">
    <property type="entry name" value="AB_hydrolase_fold"/>
</dbReference>
<dbReference type="PANTHER" id="PTHR43248:SF2">
    <property type="entry name" value="PROLYL AMINOPEPTIDASE"/>
    <property type="match status" value="1"/>
</dbReference>
<accession>W9YEG2</accession>
<organism evidence="4 5">
    <name type="scientific">Capronia coronata CBS 617.96</name>
    <dbReference type="NCBI Taxonomy" id="1182541"/>
    <lineage>
        <taxon>Eukaryota</taxon>
        <taxon>Fungi</taxon>
        <taxon>Dikarya</taxon>
        <taxon>Ascomycota</taxon>
        <taxon>Pezizomycotina</taxon>
        <taxon>Eurotiomycetes</taxon>
        <taxon>Chaetothyriomycetidae</taxon>
        <taxon>Chaetothyriales</taxon>
        <taxon>Herpotrichiellaceae</taxon>
        <taxon>Capronia</taxon>
    </lineage>
</organism>
<dbReference type="Proteomes" id="UP000019484">
    <property type="component" value="Unassembled WGS sequence"/>
</dbReference>